<organism evidence="7 8">
    <name type="scientific">Sinanodonta woodiana</name>
    <name type="common">Chinese pond mussel</name>
    <name type="synonym">Anodonta woodiana</name>
    <dbReference type="NCBI Taxonomy" id="1069815"/>
    <lineage>
        <taxon>Eukaryota</taxon>
        <taxon>Metazoa</taxon>
        <taxon>Spiralia</taxon>
        <taxon>Lophotrochozoa</taxon>
        <taxon>Mollusca</taxon>
        <taxon>Bivalvia</taxon>
        <taxon>Autobranchia</taxon>
        <taxon>Heteroconchia</taxon>
        <taxon>Palaeoheterodonta</taxon>
        <taxon>Unionida</taxon>
        <taxon>Unionoidea</taxon>
        <taxon>Unionidae</taxon>
        <taxon>Unioninae</taxon>
        <taxon>Sinanodonta</taxon>
    </lineage>
</organism>
<name>A0ABD3VYV6_SINWO</name>
<dbReference type="Pfam" id="PF01158">
    <property type="entry name" value="Ribosomal_L36e"/>
    <property type="match status" value="1"/>
</dbReference>
<evidence type="ECO:0000256" key="5">
    <source>
        <dbReference type="ARBA" id="ARBA00035226"/>
    </source>
</evidence>
<keyword evidence="8" id="KW-1185">Reference proteome</keyword>
<dbReference type="GO" id="GO:0003735">
    <property type="term" value="F:structural constituent of ribosome"/>
    <property type="evidence" value="ECO:0007669"/>
    <property type="project" value="UniProtKB-ARBA"/>
</dbReference>
<comment type="caution">
    <text evidence="7">The sequence shown here is derived from an EMBL/GenBank/DDBJ whole genome shotgun (WGS) entry which is preliminary data.</text>
</comment>
<dbReference type="FunFam" id="1.10.10.1760:FF:000001">
    <property type="entry name" value="60S ribosomal protein L36"/>
    <property type="match status" value="1"/>
</dbReference>
<dbReference type="InterPro" id="IPR000509">
    <property type="entry name" value="Ribosomal_eL36"/>
</dbReference>
<comment type="similarity">
    <text evidence="1">Belongs to the eukaryotic ribosomal protein eL36 family.</text>
</comment>
<comment type="subunit">
    <text evidence="2">Component of the large ribosomal subunit.</text>
</comment>
<evidence type="ECO:0000313" key="7">
    <source>
        <dbReference type="EMBL" id="KAL3866611.1"/>
    </source>
</evidence>
<keyword evidence="4" id="KW-0687">Ribonucleoprotein</keyword>
<protein>
    <recommendedName>
        <fullName evidence="5">Large ribosomal subunit protein eL36</fullName>
    </recommendedName>
    <alternativeName>
        <fullName evidence="6">60S ribosomal protein L36</fullName>
    </alternativeName>
</protein>
<dbReference type="EMBL" id="JBJQND010000009">
    <property type="protein sequence ID" value="KAL3866611.1"/>
    <property type="molecule type" value="Genomic_DNA"/>
</dbReference>
<dbReference type="Proteomes" id="UP001634394">
    <property type="component" value="Unassembled WGS sequence"/>
</dbReference>
<evidence type="ECO:0000256" key="1">
    <source>
        <dbReference type="ARBA" id="ARBA00006509"/>
    </source>
</evidence>
<dbReference type="InterPro" id="IPR038097">
    <property type="entry name" value="Ribosomal_eL36_sf"/>
</dbReference>
<evidence type="ECO:0000256" key="3">
    <source>
        <dbReference type="ARBA" id="ARBA00022980"/>
    </source>
</evidence>
<sequence length="113" mass="13193">MGIQYEMAVGLKKGHKVTPLPGRKTKHSRRKGELTKKNKFIRDLVRDITGFAPYERRIQELLRISKDKRALKFSKKRLGTHIRAKRKREEMQSMLQKMRKAAQQQAAAAAQHK</sequence>
<evidence type="ECO:0000256" key="4">
    <source>
        <dbReference type="ARBA" id="ARBA00023274"/>
    </source>
</evidence>
<dbReference type="Gene3D" id="1.10.10.1760">
    <property type="entry name" value="60S ribosomal protein L36"/>
    <property type="match status" value="1"/>
</dbReference>
<evidence type="ECO:0000256" key="2">
    <source>
        <dbReference type="ARBA" id="ARBA00011133"/>
    </source>
</evidence>
<reference evidence="7 8" key="1">
    <citation type="submission" date="2024-11" db="EMBL/GenBank/DDBJ databases">
        <title>Chromosome-level genome assembly of the freshwater bivalve Anodonta woodiana.</title>
        <authorList>
            <person name="Chen X."/>
        </authorList>
    </citation>
    <scope>NUCLEOTIDE SEQUENCE [LARGE SCALE GENOMIC DNA]</scope>
    <source>
        <strain evidence="7">MN2024</strain>
        <tissue evidence="7">Gills</tissue>
    </source>
</reference>
<keyword evidence="3" id="KW-0689">Ribosomal protein</keyword>
<dbReference type="GO" id="GO:1990904">
    <property type="term" value="C:ribonucleoprotein complex"/>
    <property type="evidence" value="ECO:0007669"/>
    <property type="project" value="UniProtKB-KW"/>
</dbReference>
<gene>
    <name evidence="7" type="ORF">ACJMK2_043895</name>
</gene>
<evidence type="ECO:0000313" key="8">
    <source>
        <dbReference type="Proteomes" id="UP001634394"/>
    </source>
</evidence>
<evidence type="ECO:0000256" key="6">
    <source>
        <dbReference type="ARBA" id="ARBA00035331"/>
    </source>
</evidence>
<accession>A0ABD3VYV6</accession>
<dbReference type="AlphaFoldDB" id="A0ABD3VYV6"/>
<dbReference type="PANTHER" id="PTHR10114">
    <property type="entry name" value="60S RIBOSOMAL PROTEIN L36"/>
    <property type="match status" value="1"/>
</dbReference>
<proteinExistence type="inferred from homology"/>
<dbReference type="GO" id="GO:0005840">
    <property type="term" value="C:ribosome"/>
    <property type="evidence" value="ECO:0007669"/>
    <property type="project" value="UniProtKB-KW"/>
</dbReference>